<keyword evidence="1" id="KW-0862">Zinc</keyword>
<dbReference type="PANTHER" id="PTHR14149">
    <property type="entry name" value="RAS GTPASE-ACTIVATING PROTEIN WITH IQ MOTIF"/>
    <property type="match status" value="1"/>
</dbReference>
<name>A0ABQ8XKJ1_9EUKA</name>
<keyword evidence="1" id="KW-0863">Zinc-finger</keyword>
<dbReference type="Gene3D" id="3.30.160.60">
    <property type="entry name" value="Classic Zinc Finger"/>
    <property type="match status" value="1"/>
</dbReference>
<gene>
    <name evidence="6" type="ORF">M0813_30273</name>
</gene>
<feature type="coiled-coil region" evidence="2">
    <location>
        <begin position="398"/>
        <end position="434"/>
    </location>
</feature>
<evidence type="ECO:0000259" key="4">
    <source>
        <dbReference type="PROSITE" id="PS50018"/>
    </source>
</evidence>
<protein>
    <submittedName>
        <fullName evidence="6">Gtpase-activating protein</fullName>
    </submittedName>
</protein>
<dbReference type="Proteomes" id="UP001150062">
    <property type="component" value="Unassembled WGS sequence"/>
</dbReference>
<evidence type="ECO:0000313" key="7">
    <source>
        <dbReference type="Proteomes" id="UP001150062"/>
    </source>
</evidence>
<keyword evidence="1" id="KW-0479">Metal-binding</keyword>
<feature type="domain" description="B box-type" evidence="5">
    <location>
        <begin position="76"/>
        <end position="126"/>
    </location>
</feature>
<dbReference type="Gene3D" id="1.10.506.10">
    <property type="entry name" value="GTPase Activation - p120gap, domain 1"/>
    <property type="match status" value="2"/>
</dbReference>
<keyword evidence="2" id="KW-0175">Coiled coil</keyword>
<evidence type="ECO:0000313" key="6">
    <source>
        <dbReference type="EMBL" id="KAJ6233167.1"/>
    </source>
</evidence>
<accession>A0ABQ8XKJ1</accession>
<feature type="compositionally biased region" description="Acidic residues" evidence="3">
    <location>
        <begin position="439"/>
        <end position="451"/>
    </location>
</feature>
<evidence type="ECO:0000256" key="3">
    <source>
        <dbReference type="SAM" id="MobiDB-lite"/>
    </source>
</evidence>
<dbReference type="PANTHER" id="PTHR14149:SF14">
    <property type="entry name" value="CALPONIN-HOMOLOGY (CH) DOMAIN-CONTAINING PROTEIN"/>
    <property type="match status" value="1"/>
</dbReference>
<feature type="region of interest" description="Disordered" evidence="3">
    <location>
        <begin position="439"/>
        <end position="460"/>
    </location>
</feature>
<evidence type="ECO:0000256" key="1">
    <source>
        <dbReference type="PROSITE-ProRule" id="PRU00024"/>
    </source>
</evidence>
<dbReference type="SUPFAM" id="SSF48350">
    <property type="entry name" value="GTPase activation domain, GAP"/>
    <property type="match status" value="1"/>
</dbReference>
<reference evidence="6" key="1">
    <citation type="submission" date="2022-08" db="EMBL/GenBank/DDBJ databases">
        <title>Novel sulfate-reducing endosymbionts in the free-living metamonad Anaeramoeba.</title>
        <authorList>
            <person name="Jerlstrom-Hultqvist J."/>
            <person name="Cepicka I."/>
            <person name="Gallot-Lavallee L."/>
            <person name="Salas-Leiva D."/>
            <person name="Curtis B.A."/>
            <person name="Zahonova K."/>
            <person name="Pipaliya S."/>
            <person name="Dacks J."/>
            <person name="Roger A.J."/>
        </authorList>
    </citation>
    <scope>NUCLEOTIDE SEQUENCE</scope>
    <source>
        <strain evidence="6">Schooner1</strain>
    </source>
</reference>
<sequence length="992" mass="116669">MEEKSTKMESCSRIRDPPSNKTVYCENCEKQNKYVLGIIQCYTCNKYMCPNCDKQIHTLTAFKNHFRVAVRRDKQIHQVFCDSCLKTNNELVPTYFCLNCNSSLCGICNQQIHRIGLFSKHLVLPLQQQERKKKKKKKNTQIFCESCGKLGVETISDLYCNDCRLMLCKKCALSIHEISLFSDHKLEYLQPEKKKQFKVGENYERDIKNLKSLKKKLPDKAGKLFSLIKELKIKMEVFEFAFYEPIRLWRLEDNEEADEINEEKHLLKEIEYQRAYSSFVELLYNNPSYFGKSIAHIELGDSEKINPIILFKIYNHQFDPIEEKKLFEILEIAFDDDFAGISNFATLLRTNTPLTKLLVALTRRASGQQYLQELLSEPLTQICGDDELDIEIQPLRIWKSLQAKKKLEEEKVKREEEEKKRLEEEEKLKNMIITDELPDIDDLPDVDELPPLDENGNNDLPDELPPLDETGNVLPQELSNENKTIKIQQENIPKKEETPIRMTDELAMEDLEVQQIFEENVYKLGELCDTILEHIYNSIENMPMVIRKICSLMKQSILKHFPEAEPLDIASKIGGFYMLRFVNPAIVIPVSFNIIDMNLTTKMKRNLTLIGKITQLLSNMKTEISSKEQYLSVMTPWLQDRQERFANFLFEIADCEDIEINEWLTPYINLSFNNFMMNLTLNDISFLHTTMKNNILKLLPLETDPLLGYLMRFGPILDKALPRSEDFSMRIALTTEPNMKLFQEKKPKNYIIARDGVVALLDILEPEFDEEKFVKKDIVSSLVSLRKRNKIKEQIPDKKIKRILVHLKNLKTKKVLQTKKDFEKFNEDIINSYKFYNREHQEVISDLNLLISTSERLDRDYDAVKSQVDKYSANIRKYHGMMKDKSQLLTHVNKKKRKEITYEELESIKVLLYSEVPEERQEGTFFKLKREYEFGKIKLETYFGQVQEPVAIDTIDFEKIIENKIDEETIYHTDHYGFDLKNLIDWIKRTFL</sequence>
<feature type="domain" description="B box-type" evidence="5">
    <location>
        <begin position="139"/>
        <end position="189"/>
    </location>
</feature>
<proteinExistence type="predicted"/>
<dbReference type="InterPro" id="IPR001936">
    <property type="entry name" value="RasGAP_dom"/>
</dbReference>
<dbReference type="InterPro" id="IPR008936">
    <property type="entry name" value="Rho_GTPase_activation_prot"/>
</dbReference>
<dbReference type="EMBL" id="JAOAOG010000283">
    <property type="protein sequence ID" value="KAJ6233167.1"/>
    <property type="molecule type" value="Genomic_DNA"/>
</dbReference>
<dbReference type="PROSITE" id="PS50018">
    <property type="entry name" value="RAS_GTPASE_ACTIV_2"/>
    <property type="match status" value="1"/>
</dbReference>
<evidence type="ECO:0000259" key="5">
    <source>
        <dbReference type="PROSITE" id="PS50119"/>
    </source>
</evidence>
<feature type="domain" description="Ras-GAP" evidence="4">
    <location>
        <begin position="322"/>
        <end position="619"/>
    </location>
</feature>
<evidence type="ECO:0000256" key="2">
    <source>
        <dbReference type="SAM" id="Coils"/>
    </source>
</evidence>
<dbReference type="SMART" id="SM00323">
    <property type="entry name" value="RasGAP"/>
    <property type="match status" value="1"/>
</dbReference>
<keyword evidence="7" id="KW-1185">Reference proteome</keyword>
<dbReference type="CDD" id="cd19757">
    <property type="entry name" value="Bbox1"/>
    <property type="match status" value="3"/>
</dbReference>
<comment type="caution">
    <text evidence="6">The sequence shown here is derived from an EMBL/GenBank/DDBJ whole genome shotgun (WGS) entry which is preliminary data.</text>
</comment>
<dbReference type="PROSITE" id="PS50119">
    <property type="entry name" value="ZF_BBOX"/>
    <property type="match status" value="2"/>
</dbReference>
<organism evidence="6 7">
    <name type="scientific">Anaeramoeba flamelloides</name>
    <dbReference type="NCBI Taxonomy" id="1746091"/>
    <lineage>
        <taxon>Eukaryota</taxon>
        <taxon>Metamonada</taxon>
        <taxon>Anaeramoebidae</taxon>
        <taxon>Anaeramoeba</taxon>
    </lineage>
</organism>
<dbReference type="InterPro" id="IPR000315">
    <property type="entry name" value="Znf_B-box"/>
</dbReference>
<dbReference type="SMART" id="SM00336">
    <property type="entry name" value="BBOX"/>
    <property type="match status" value="3"/>
</dbReference>
<dbReference type="Pfam" id="PF00616">
    <property type="entry name" value="RasGAP"/>
    <property type="match status" value="2"/>
</dbReference>